<reference evidence="1" key="1">
    <citation type="submission" date="2018-02" db="EMBL/GenBank/DDBJ databases">
        <title>The genomes of Aspergillus section Nigri reveals drivers in fungal speciation.</title>
        <authorList>
            <consortium name="DOE Joint Genome Institute"/>
            <person name="Vesth T.C."/>
            <person name="Nybo J."/>
            <person name="Theobald S."/>
            <person name="Brandl J."/>
            <person name="Frisvad J.C."/>
            <person name="Nielsen K.F."/>
            <person name="Lyhne E.K."/>
            <person name="Kogle M.E."/>
            <person name="Kuo A."/>
            <person name="Riley R."/>
            <person name="Clum A."/>
            <person name="Nolan M."/>
            <person name="Lipzen A."/>
            <person name="Salamov A."/>
            <person name="Henrissat B."/>
            <person name="Wiebenga A."/>
            <person name="De vries R.P."/>
            <person name="Grigoriev I.V."/>
            <person name="Mortensen U.H."/>
            <person name="Andersen M.R."/>
            <person name="Baker S.E."/>
        </authorList>
    </citation>
    <scope>NUCLEOTIDE SEQUENCE</scope>
    <source>
        <strain evidence="1">CBS 121060</strain>
    </source>
</reference>
<proteinExistence type="predicted"/>
<gene>
    <name evidence="1" type="ORF">BO66DRAFT_374145</name>
</gene>
<accession>A0ACD1HA79</accession>
<organism evidence="1 2">
    <name type="scientific">Aspergillus aculeatinus CBS 121060</name>
    <dbReference type="NCBI Taxonomy" id="1448322"/>
    <lineage>
        <taxon>Eukaryota</taxon>
        <taxon>Fungi</taxon>
        <taxon>Dikarya</taxon>
        <taxon>Ascomycota</taxon>
        <taxon>Pezizomycotina</taxon>
        <taxon>Eurotiomycetes</taxon>
        <taxon>Eurotiomycetidae</taxon>
        <taxon>Eurotiales</taxon>
        <taxon>Aspergillaceae</taxon>
        <taxon>Aspergillus</taxon>
        <taxon>Aspergillus subgen. Circumdati</taxon>
    </lineage>
</organism>
<dbReference type="EMBL" id="KZ824955">
    <property type="protein sequence ID" value="RAH70426.1"/>
    <property type="molecule type" value="Genomic_DNA"/>
</dbReference>
<name>A0ACD1HA79_9EURO</name>
<sequence length="294" mass="30222">MTEPIPPRPSASLTGKVAVVTGAGAAPGAIGNGRATAILLAEAGCAVVCVDLKLSLAEETVEMIEADGLGRGVAIVADVTRAEDCQRIVHLALSTYGRLDILVNNVGVMGAKGSAVEVDLDGFMDGLRINVASMVQMAKYAIPAMAANAGRCAGSIVNMSSVAGLRGGTPHLLYPTSKGAIVNMTRAMAANHAAQRVRVNCVCPGMVYTTMMYQNGSGMSRAEREARKARSLLQTEGNGWDVGAAVRFLASDLARWVTGVVLPVDAGTTAATGVGMQGLHTSNLMHGTEPKSVS</sequence>
<dbReference type="Proteomes" id="UP000249661">
    <property type="component" value="Unassembled WGS sequence"/>
</dbReference>
<keyword evidence="2" id="KW-1185">Reference proteome</keyword>
<evidence type="ECO:0000313" key="2">
    <source>
        <dbReference type="Proteomes" id="UP000249661"/>
    </source>
</evidence>
<protein>
    <submittedName>
        <fullName evidence="1">Tropinone reductase</fullName>
    </submittedName>
</protein>
<evidence type="ECO:0000313" key="1">
    <source>
        <dbReference type="EMBL" id="RAH70426.1"/>
    </source>
</evidence>